<proteinExistence type="predicted"/>
<comment type="caution">
    <text evidence="2">The sequence shown here is derived from an EMBL/GenBank/DDBJ whole genome shotgun (WGS) entry which is preliminary data.</text>
</comment>
<keyword evidence="3" id="KW-1185">Reference proteome</keyword>
<evidence type="ECO:0000313" key="3">
    <source>
        <dbReference type="Proteomes" id="UP000324748"/>
    </source>
</evidence>
<dbReference type="AlphaFoldDB" id="A0A5B0LKN2"/>
<dbReference type="EMBL" id="VSWC01000197">
    <property type="protein sequence ID" value="KAA1064646.1"/>
    <property type="molecule type" value="Genomic_DNA"/>
</dbReference>
<dbReference type="Proteomes" id="UP000324748">
    <property type="component" value="Unassembled WGS sequence"/>
</dbReference>
<feature type="compositionally biased region" description="Acidic residues" evidence="1">
    <location>
        <begin position="86"/>
        <end position="110"/>
    </location>
</feature>
<sequence length="119" mass="13705">MLLAPIQEESHDSESVHAPIEDEMEDPTNGDDGHQEENENLARQLRRALDLISRMNPDDFFDPTEARGADGLNAYDRMDWLFEEMDAEQMAEAEGDKEDADADQPQEDEWYPFKNKMVS</sequence>
<name>A0A5B0LKN2_PUCGR</name>
<evidence type="ECO:0000313" key="2">
    <source>
        <dbReference type="EMBL" id="KAA1064646.1"/>
    </source>
</evidence>
<feature type="region of interest" description="Disordered" evidence="1">
    <location>
        <begin position="1"/>
        <end position="41"/>
    </location>
</feature>
<accession>A0A5B0LKN2</accession>
<protein>
    <submittedName>
        <fullName evidence="2">Uncharacterized protein</fullName>
    </submittedName>
</protein>
<organism evidence="2 3">
    <name type="scientific">Puccinia graminis f. sp. tritici</name>
    <dbReference type="NCBI Taxonomy" id="56615"/>
    <lineage>
        <taxon>Eukaryota</taxon>
        <taxon>Fungi</taxon>
        <taxon>Dikarya</taxon>
        <taxon>Basidiomycota</taxon>
        <taxon>Pucciniomycotina</taxon>
        <taxon>Pucciniomycetes</taxon>
        <taxon>Pucciniales</taxon>
        <taxon>Pucciniaceae</taxon>
        <taxon>Puccinia</taxon>
    </lineage>
</organism>
<reference evidence="2 3" key="1">
    <citation type="submission" date="2019-05" db="EMBL/GenBank/DDBJ databases">
        <title>Emergence of the Ug99 lineage of the wheat stem rust pathogen through somatic hybridization.</title>
        <authorList>
            <person name="Li F."/>
            <person name="Upadhyaya N.M."/>
            <person name="Sperschneider J."/>
            <person name="Matny O."/>
            <person name="Nguyen-Phuc H."/>
            <person name="Mago R."/>
            <person name="Raley C."/>
            <person name="Miller M.E."/>
            <person name="Silverstein K.A.T."/>
            <person name="Henningsen E."/>
            <person name="Hirsch C.D."/>
            <person name="Visser B."/>
            <person name="Pretorius Z.A."/>
            <person name="Steffenson B.J."/>
            <person name="Schwessinger B."/>
            <person name="Dodds P.N."/>
            <person name="Figueroa M."/>
        </authorList>
    </citation>
    <scope>NUCLEOTIDE SEQUENCE [LARGE SCALE GENOMIC DNA]</scope>
    <source>
        <strain evidence="2">21-0</strain>
    </source>
</reference>
<evidence type="ECO:0000256" key="1">
    <source>
        <dbReference type="SAM" id="MobiDB-lite"/>
    </source>
</evidence>
<feature type="region of interest" description="Disordered" evidence="1">
    <location>
        <begin position="86"/>
        <end position="119"/>
    </location>
</feature>
<gene>
    <name evidence="2" type="ORF">PGT21_010623</name>
</gene>